<gene>
    <name evidence="2" type="ORF">UCRPA7_2154</name>
</gene>
<dbReference type="HOGENOM" id="CLU_009665_0_1_1"/>
<dbReference type="GeneID" id="19322376"/>
<dbReference type="Proteomes" id="UP000014074">
    <property type="component" value="Unassembled WGS sequence"/>
</dbReference>
<organism evidence="2 3">
    <name type="scientific">Phaeoacremonium minimum (strain UCR-PA7)</name>
    <name type="common">Esca disease fungus</name>
    <name type="synonym">Togninia minima</name>
    <dbReference type="NCBI Taxonomy" id="1286976"/>
    <lineage>
        <taxon>Eukaryota</taxon>
        <taxon>Fungi</taxon>
        <taxon>Dikarya</taxon>
        <taxon>Ascomycota</taxon>
        <taxon>Pezizomycotina</taxon>
        <taxon>Sordariomycetes</taxon>
        <taxon>Sordariomycetidae</taxon>
        <taxon>Togniniales</taxon>
        <taxon>Togniniaceae</taxon>
        <taxon>Phaeoacremonium</taxon>
    </lineage>
</organism>
<dbReference type="OrthoDB" id="16820at2759"/>
<proteinExistence type="predicted"/>
<reference evidence="3" key="1">
    <citation type="journal article" date="2013" name="Genome Announc.">
        <title>Draft genome sequence of the ascomycete Phaeoacremonium aleophilum strain UCR-PA7, a causal agent of the esca disease complex in grapevines.</title>
        <authorList>
            <person name="Blanco-Ulate B."/>
            <person name="Rolshausen P."/>
            <person name="Cantu D."/>
        </authorList>
    </citation>
    <scope>NUCLEOTIDE SEQUENCE [LARGE SCALE GENOMIC DNA]</scope>
    <source>
        <strain evidence="3">UCR-PA7</strain>
    </source>
</reference>
<dbReference type="EMBL" id="KB932922">
    <property type="protein sequence ID" value="EOO02394.1"/>
    <property type="molecule type" value="Genomic_DNA"/>
</dbReference>
<dbReference type="PANTHER" id="PTHR47469">
    <property type="entry name" value="MONOOXYGENASE-LIKE"/>
    <property type="match status" value="1"/>
</dbReference>
<keyword evidence="3" id="KW-1185">Reference proteome</keyword>
<dbReference type="InterPro" id="IPR054707">
    <property type="entry name" value="DhpH_subs-bd"/>
</dbReference>
<dbReference type="InterPro" id="IPR053212">
    <property type="entry name" value="DHP_3-monooxygenase"/>
</dbReference>
<dbReference type="Gene3D" id="3.30.9.60">
    <property type="match status" value="1"/>
</dbReference>
<name>R8BSW6_PHAM7</name>
<dbReference type="Pfam" id="PF22607">
    <property type="entry name" value="FAD_binding-like"/>
    <property type="match status" value="1"/>
</dbReference>
<dbReference type="InterPro" id="IPR036188">
    <property type="entry name" value="FAD/NAD-bd_sf"/>
</dbReference>
<dbReference type="eggNOG" id="KOG2614">
    <property type="taxonomic scope" value="Eukaryota"/>
</dbReference>
<evidence type="ECO:0000259" key="1">
    <source>
        <dbReference type="Pfam" id="PF22607"/>
    </source>
</evidence>
<sequence>MTGPTKPLNIITGAGIVAGGDTQEFLDKYDKTKTCPSVTSRIRLYLNQDGSIGHREHMAQQMTSWDLLYHVNRANFDNLRTEYVQGSLNNLEGEGYGLYEYGRQVTGLADADDQVKVSYRSTIEGEDHDQTKHDFADFVIIADGASSSMRKALSPSSTDRSYAGYVAFRGTVPETQLSEDARAVFVEKFPFYHSKHIQILAYAIPGRNGTVTPGSRLINWVWYWNVRGESEEYQQIFTDKHGKPHRWTLPPGNNMDHGVWEKQKQRAAETLPPQFSELVSKTASPFVQAITDLEAPADGKIWLFGGKAVIVGDAVAGFRPHTAASTSQAAFHALTLPEVFTGGMSKEDYESRVMRFATSWQMRGVMIGNRSQFGPQ</sequence>
<dbReference type="PANTHER" id="PTHR47469:SF2">
    <property type="entry name" value="OS06G0597600 PROTEIN"/>
    <property type="match status" value="1"/>
</dbReference>
<accession>R8BSW6</accession>
<dbReference type="SUPFAM" id="SSF51905">
    <property type="entry name" value="FAD/NAD(P)-binding domain"/>
    <property type="match status" value="1"/>
</dbReference>
<evidence type="ECO:0000313" key="2">
    <source>
        <dbReference type="EMBL" id="EOO02394.1"/>
    </source>
</evidence>
<dbReference type="RefSeq" id="XP_007912920.1">
    <property type="nucleotide sequence ID" value="XM_007914729.1"/>
</dbReference>
<protein>
    <submittedName>
        <fullName evidence="2">Putative 2-polyprenyl-6-methoxyphenol hydroxylase-like oxidoreductase protein</fullName>
    </submittedName>
</protein>
<feature type="domain" description="2,6-dihydroxypyridine 3-monooxygenase substrate binding" evidence="1">
    <location>
        <begin position="162"/>
        <end position="292"/>
    </location>
</feature>
<dbReference type="AlphaFoldDB" id="R8BSW6"/>
<dbReference type="KEGG" id="tmn:UCRPA7_2154"/>
<dbReference type="SUPFAM" id="SSF54373">
    <property type="entry name" value="FAD-linked reductases, C-terminal domain"/>
    <property type="match status" value="1"/>
</dbReference>
<evidence type="ECO:0000313" key="3">
    <source>
        <dbReference type="Proteomes" id="UP000014074"/>
    </source>
</evidence>